<comment type="similarity">
    <text evidence="5">Belongs to the TIM14 family.</text>
</comment>
<dbReference type="OrthoDB" id="9811070at2"/>
<dbReference type="AlphaFoldDB" id="M2Z8K4"/>
<evidence type="ECO:0000256" key="4">
    <source>
        <dbReference type="ARBA" id="ARBA00023136"/>
    </source>
</evidence>
<dbReference type="InterPro" id="IPR036869">
    <property type="entry name" value="J_dom_sf"/>
</dbReference>
<protein>
    <recommendedName>
        <fullName evidence="7">J domain-containing protein</fullName>
    </recommendedName>
</protein>
<feature type="domain" description="J" evidence="7">
    <location>
        <begin position="111"/>
        <end position="161"/>
    </location>
</feature>
<keyword evidence="4 6" id="KW-0472">Membrane</keyword>
<dbReference type="RefSeq" id="WP_008615783.1">
    <property type="nucleotide sequence ID" value="NZ_AONQ01000014.1"/>
</dbReference>
<dbReference type="PATRIC" id="fig|1244869.3.peg.1412"/>
<keyword evidence="3 6" id="KW-1133">Transmembrane helix</keyword>
<gene>
    <name evidence="8" type="ORF">H261_07006</name>
</gene>
<keyword evidence="9" id="KW-1185">Reference proteome</keyword>
<sequence length="161" mass="17000">MLLRLALAVGGALALWWGWRWWRKAPPDKAKKVLAGAVLAALVIGGVALVLTGKLAGLFAIIAGLSPWIGRAMRLHQLWRTLRGLANGTRPGAGAPPPPSPPADTAMTRAQALEVLGLAPGATPDEIREAHRRLMRSAHPDAGGSTWIAARLNQARDILLG</sequence>
<dbReference type="PANTHER" id="PTHR12763">
    <property type="match status" value="1"/>
</dbReference>
<feature type="transmembrane region" description="Helical" evidence="6">
    <location>
        <begin position="38"/>
        <end position="65"/>
    </location>
</feature>
<evidence type="ECO:0000256" key="2">
    <source>
        <dbReference type="ARBA" id="ARBA00022692"/>
    </source>
</evidence>
<dbReference type="PROSITE" id="PS50076">
    <property type="entry name" value="DNAJ_2"/>
    <property type="match status" value="1"/>
</dbReference>
<comment type="caution">
    <text evidence="8">The sequence shown here is derived from an EMBL/GenBank/DDBJ whole genome shotgun (WGS) entry which is preliminary data.</text>
</comment>
<evidence type="ECO:0000256" key="1">
    <source>
        <dbReference type="ARBA" id="ARBA00004167"/>
    </source>
</evidence>
<dbReference type="PANTHER" id="PTHR12763:SF28">
    <property type="entry name" value="GEO10507P1-RELATED"/>
    <property type="match status" value="1"/>
</dbReference>
<evidence type="ECO:0000256" key="6">
    <source>
        <dbReference type="SAM" id="Phobius"/>
    </source>
</evidence>
<dbReference type="eggNOG" id="COG2214">
    <property type="taxonomic scope" value="Bacteria"/>
</dbReference>
<dbReference type="Gene3D" id="1.10.287.110">
    <property type="entry name" value="DnaJ domain"/>
    <property type="match status" value="1"/>
</dbReference>
<proteinExistence type="inferred from homology"/>
<comment type="subcellular location">
    <subcellularLocation>
        <location evidence="1">Membrane</location>
        <topology evidence="1">Single-pass membrane protein</topology>
    </subcellularLocation>
</comment>
<dbReference type="Proteomes" id="UP000011744">
    <property type="component" value="Unassembled WGS sequence"/>
</dbReference>
<evidence type="ECO:0000313" key="9">
    <source>
        <dbReference type="Proteomes" id="UP000011744"/>
    </source>
</evidence>
<keyword evidence="2 6" id="KW-0812">Transmembrane</keyword>
<accession>M2Z8K4</accession>
<evidence type="ECO:0000256" key="5">
    <source>
        <dbReference type="ARBA" id="ARBA00038105"/>
    </source>
</evidence>
<evidence type="ECO:0000256" key="3">
    <source>
        <dbReference type="ARBA" id="ARBA00022989"/>
    </source>
</evidence>
<name>M2Z8K4_9PROT</name>
<dbReference type="STRING" id="1244869.H261_07006"/>
<organism evidence="8 9">
    <name type="scientific">Paramagnetospirillum caucaseum</name>
    <dbReference type="NCBI Taxonomy" id="1244869"/>
    <lineage>
        <taxon>Bacteria</taxon>
        <taxon>Pseudomonadati</taxon>
        <taxon>Pseudomonadota</taxon>
        <taxon>Alphaproteobacteria</taxon>
        <taxon>Rhodospirillales</taxon>
        <taxon>Magnetospirillaceae</taxon>
        <taxon>Paramagnetospirillum</taxon>
    </lineage>
</organism>
<dbReference type="CDD" id="cd06257">
    <property type="entry name" value="DnaJ"/>
    <property type="match status" value="1"/>
</dbReference>
<evidence type="ECO:0000259" key="7">
    <source>
        <dbReference type="PROSITE" id="PS50076"/>
    </source>
</evidence>
<reference evidence="8 9" key="1">
    <citation type="journal article" date="2014" name="Genome Announc.">
        <title>Draft Genome Sequence of Magnetospirillum sp. Strain SO-1, a Freshwater Magnetotactic Bacterium Isolated from the Ol'khovka River, Russia.</title>
        <authorList>
            <person name="Grouzdev D.S."/>
            <person name="Dziuba M.V."/>
            <person name="Sukhacheva M.S."/>
            <person name="Mardanov A.V."/>
            <person name="Beletskiy A.V."/>
            <person name="Kuznetsov B.B."/>
            <person name="Skryabin K.G."/>
        </authorList>
    </citation>
    <scope>NUCLEOTIDE SEQUENCE [LARGE SCALE GENOMIC DNA]</scope>
    <source>
        <strain evidence="8 9">SO-1</strain>
    </source>
</reference>
<dbReference type="SUPFAM" id="SSF46565">
    <property type="entry name" value="Chaperone J-domain"/>
    <property type="match status" value="1"/>
</dbReference>
<dbReference type="EMBL" id="AONQ01000014">
    <property type="protein sequence ID" value="EME70635.1"/>
    <property type="molecule type" value="Genomic_DNA"/>
</dbReference>
<dbReference type="GO" id="GO:0016020">
    <property type="term" value="C:membrane"/>
    <property type="evidence" value="ECO:0007669"/>
    <property type="project" value="UniProtKB-SubCell"/>
</dbReference>
<evidence type="ECO:0000313" key="8">
    <source>
        <dbReference type="EMBL" id="EME70635.1"/>
    </source>
</evidence>
<dbReference type="InterPro" id="IPR001623">
    <property type="entry name" value="DnaJ_domain"/>
</dbReference>